<dbReference type="CDD" id="cd05580">
    <property type="entry name" value="STKc_PKA_like"/>
    <property type="match status" value="1"/>
</dbReference>
<dbReference type="GO" id="GO:0005952">
    <property type="term" value="C:cAMP-dependent protein kinase complex"/>
    <property type="evidence" value="ECO:0007669"/>
    <property type="project" value="TreeGrafter"/>
</dbReference>
<feature type="compositionally biased region" description="Low complexity" evidence="10">
    <location>
        <begin position="247"/>
        <end position="273"/>
    </location>
</feature>
<dbReference type="GO" id="GO:0007165">
    <property type="term" value="P:signal transduction"/>
    <property type="evidence" value="ECO:0007669"/>
    <property type="project" value="UniProtKB-ARBA"/>
</dbReference>
<name>G3J7F3_CORMM</name>
<comment type="catalytic activity">
    <reaction evidence="8">
        <text>L-seryl-[protein] + ATP = O-phospho-L-seryl-[protein] + ADP + H(+)</text>
        <dbReference type="Rhea" id="RHEA:17989"/>
        <dbReference type="Rhea" id="RHEA-COMP:9863"/>
        <dbReference type="Rhea" id="RHEA-COMP:11604"/>
        <dbReference type="ChEBI" id="CHEBI:15378"/>
        <dbReference type="ChEBI" id="CHEBI:29999"/>
        <dbReference type="ChEBI" id="CHEBI:30616"/>
        <dbReference type="ChEBI" id="CHEBI:83421"/>
        <dbReference type="ChEBI" id="CHEBI:456216"/>
        <dbReference type="EC" id="2.7.11.11"/>
    </reaction>
</comment>
<feature type="domain" description="Protein kinase" evidence="11">
    <location>
        <begin position="311"/>
        <end position="562"/>
    </location>
</feature>
<dbReference type="AlphaFoldDB" id="G3J7F3"/>
<dbReference type="STRING" id="983644.G3J7F3"/>
<keyword evidence="4 9" id="KW-0547">Nucleotide-binding</keyword>
<dbReference type="RefSeq" id="XP_006666996.1">
    <property type="nucleotide sequence ID" value="XM_006666933.1"/>
</dbReference>
<feature type="compositionally biased region" description="Polar residues" evidence="10">
    <location>
        <begin position="93"/>
        <end position="116"/>
    </location>
</feature>
<dbReference type="VEuPathDB" id="FungiDB:CCM_01778"/>
<dbReference type="PROSITE" id="PS00107">
    <property type="entry name" value="PROTEIN_KINASE_ATP"/>
    <property type="match status" value="1"/>
</dbReference>
<dbReference type="PROSITE" id="PS51285">
    <property type="entry name" value="AGC_KINASE_CTER"/>
    <property type="match status" value="1"/>
</dbReference>
<feature type="region of interest" description="Disordered" evidence="10">
    <location>
        <begin position="48"/>
        <end position="273"/>
    </location>
</feature>
<protein>
    <recommendedName>
        <fullName evidence="1">cAMP-dependent protein kinase</fullName>
        <ecNumber evidence="1">2.7.11.11</ecNumber>
    </recommendedName>
</protein>
<evidence type="ECO:0000256" key="1">
    <source>
        <dbReference type="ARBA" id="ARBA00012444"/>
    </source>
</evidence>
<dbReference type="GO" id="GO:0005524">
    <property type="term" value="F:ATP binding"/>
    <property type="evidence" value="ECO:0007669"/>
    <property type="project" value="UniProtKB-UniRule"/>
</dbReference>
<keyword evidence="6 9" id="KW-0067">ATP-binding</keyword>
<evidence type="ECO:0000259" key="12">
    <source>
        <dbReference type="PROSITE" id="PS51285"/>
    </source>
</evidence>
<dbReference type="InterPro" id="IPR000719">
    <property type="entry name" value="Prot_kinase_dom"/>
</dbReference>
<comment type="catalytic activity">
    <reaction evidence="7">
        <text>L-threonyl-[protein] + ATP = O-phospho-L-threonyl-[protein] + ADP + H(+)</text>
        <dbReference type="Rhea" id="RHEA:46608"/>
        <dbReference type="Rhea" id="RHEA-COMP:11060"/>
        <dbReference type="Rhea" id="RHEA-COMP:11605"/>
        <dbReference type="ChEBI" id="CHEBI:15378"/>
        <dbReference type="ChEBI" id="CHEBI:30013"/>
        <dbReference type="ChEBI" id="CHEBI:30616"/>
        <dbReference type="ChEBI" id="CHEBI:61977"/>
        <dbReference type="ChEBI" id="CHEBI:456216"/>
        <dbReference type="EC" id="2.7.11.11"/>
    </reaction>
</comment>
<feature type="compositionally biased region" description="Polar residues" evidence="10">
    <location>
        <begin position="189"/>
        <end position="206"/>
    </location>
</feature>
<dbReference type="HOGENOM" id="CLU_000288_63_3_1"/>
<evidence type="ECO:0000256" key="5">
    <source>
        <dbReference type="ARBA" id="ARBA00022777"/>
    </source>
</evidence>
<dbReference type="PROSITE" id="PS00108">
    <property type="entry name" value="PROTEIN_KINASE_ST"/>
    <property type="match status" value="1"/>
</dbReference>
<dbReference type="InterPro" id="IPR000961">
    <property type="entry name" value="AGC-kinase_C"/>
</dbReference>
<evidence type="ECO:0000256" key="6">
    <source>
        <dbReference type="ARBA" id="ARBA00022840"/>
    </source>
</evidence>
<dbReference type="SMART" id="SM00220">
    <property type="entry name" value="S_TKc"/>
    <property type="match status" value="1"/>
</dbReference>
<evidence type="ECO:0000256" key="2">
    <source>
        <dbReference type="ARBA" id="ARBA00022527"/>
    </source>
</evidence>
<keyword evidence="3" id="KW-0808">Transferase</keyword>
<dbReference type="FunFam" id="1.10.510.10:FF:000005">
    <property type="entry name" value="cAMP-dependent protein kinase catalytic subunit alpha"/>
    <property type="match status" value="1"/>
</dbReference>
<dbReference type="Proteomes" id="UP000001610">
    <property type="component" value="Unassembled WGS sequence"/>
</dbReference>
<dbReference type="OrthoDB" id="63267at2759"/>
<dbReference type="Pfam" id="PF00069">
    <property type="entry name" value="Pkinase"/>
    <property type="match status" value="1"/>
</dbReference>
<dbReference type="InterPro" id="IPR017441">
    <property type="entry name" value="Protein_kinase_ATP_BS"/>
</dbReference>
<dbReference type="InterPro" id="IPR011009">
    <property type="entry name" value="Kinase-like_dom_sf"/>
</dbReference>
<evidence type="ECO:0000313" key="14">
    <source>
        <dbReference type="Proteomes" id="UP000001610"/>
    </source>
</evidence>
<dbReference type="PANTHER" id="PTHR24353">
    <property type="entry name" value="CYCLIC NUCLEOTIDE-DEPENDENT PROTEIN KINASE"/>
    <property type="match status" value="1"/>
</dbReference>
<evidence type="ECO:0000256" key="3">
    <source>
        <dbReference type="ARBA" id="ARBA00022679"/>
    </source>
</evidence>
<feature type="binding site" evidence="9">
    <location>
        <position position="340"/>
    </location>
    <ligand>
        <name>ATP</name>
        <dbReference type="ChEBI" id="CHEBI:30616"/>
    </ligand>
</feature>
<dbReference type="GO" id="GO:0004691">
    <property type="term" value="F:cAMP-dependent protein kinase activity"/>
    <property type="evidence" value="ECO:0007669"/>
    <property type="project" value="UniProtKB-EC"/>
</dbReference>
<dbReference type="PROSITE" id="PS50011">
    <property type="entry name" value="PROTEIN_KINASE_DOM"/>
    <property type="match status" value="1"/>
</dbReference>
<dbReference type="GeneID" id="18163808"/>
<dbReference type="SUPFAM" id="SSF56112">
    <property type="entry name" value="Protein kinase-like (PK-like)"/>
    <property type="match status" value="1"/>
</dbReference>
<organism evidence="13 14">
    <name type="scientific">Cordyceps militaris (strain CM01)</name>
    <name type="common">Caterpillar fungus</name>
    <dbReference type="NCBI Taxonomy" id="983644"/>
    <lineage>
        <taxon>Eukaryota</taxon>
        <taxon>Fungi</taxon>
        <taxon>Dikarya</taxon>
        <taxon>Ascomycota</taxon>
        <taxon>Pezizomycotina</taxon>
        <taxon>Sordariomycetes</taxon>
        <taxon>Hypocreomycetidae</taxon>
        <taxon>Hypocreales</taxon>
        <taxon>Cordycipitaceae</taxon>
        <taxon>Cordyceps</taxon>
    </lineage>
</organism>
<dbReference type="KEGG" id="cmt:CCM_01778"/>
<dbReference type="Gene3D" id="1.10.510.10">
    <property type="entry name" value="Transferase(Phosphotransferase) domain 1"/>
    <property type="match status" value="1"/>
</dbReference>
<evidence type="ECO:0000256" key="8">
    <source>
        <dbReference type="ARBA" id="ARBA00047454"/>
    </source>
</evidence>
<dbReference type="eggNOG" id="KOG0616">
    <property type="taxonomic scope" value="Eukaryota"/>
</dbReference>
<dbReference type="OMA" id="QDAMDIQ"/>
<accession>G3J7F3</accession>
<evidence type="ECO:0000256" key="4">
    <source>
        <dbReference type="ARBA" id="ARBA00022741"/>
    </source>
</evidence>
<dbReference type="SMART" id="SM00133">
    <property type="entry name" value="S_TK_X"/>
    <property type="match status" value="1"/>
</dbReference>
<evidence type="ECO:0000313" key="13">
    <source>
        <dbReference type="EMBL" id="EGX97119.1"/>
    </source>
</evidence>
<keyword evidence="2" id="KW-0723">Serine/threonine-protein kinase</keyword>
<dbReference type="Gene3D" id="3.30.200.20">
    <property type="entry name" value="Phosphorylase Kinase, domain 1"/>
    <property type="match status" value="1"/>
</dbReference>
<dbReference type="InParanoid" id="G3J7F3"/>
<dbReference type="EMBL" id="JH126399">
    <property type="protein sequence ID" value="EGX97119.1"/>
    <property type="molecule type" value="Genomic_DNA"/>
</dbReference>
<dbReference type="GO" id="GO:0005634">
    <property type="term" value="C:nucleus"/>
    <property type="evidence" value="ECO:0007669"/>
    <property type="project" value="UniProtKB-ARBA"/>
</dbReference>
<evidence type="ECO:0000256" key="10">
    <source>
        <dbReference type="SAM" id="MobiDB-lite"/>
    </source>
</evidence>
<feature type="compositionally biased region" description="Low complexity" evidence="10">
    <location>
        <begin position="117"/>
        <end position="176"/>
    </location>
</feature>
<dbReference type="InterPro" id="IPR008271">
    <property type="entry name" value="Ser/Thr_kinase_AS"/>
</dbReference>
<evidence type="ECO:0000256" key="7">
    <source>
        <dbReference type="ARBA" id="ARBA00047292"/>
    </source>
</evidence>
<dbReference type="GO" id="GO:0005829">
    <property type="term" value="C:cytosol"/>
    <property type="evidence" value="ECO:0007669"/>
    <property type="project" value="TreeGrafter"/>
</dbReference>
<feature type="domain" description="AGC-kinase C-terminal" evidence="12">
    <location>
        <begin position="563"/>
        <end position="617"/>
    </location>
</feature>
<keyword evidence="5 13" id="KW-0418">Kinase</keyword>
<dbReference type="FunFam" id="3.30.200.20:FF:000005">
    <property type="entry name" value="cAMP-dependent protein kinase catalytic subunit"/>
    <property type="match status" value="1"/>
</dbReference>
<gene>
    <name evidence="13" type="ORF">CCM_01778</name>
</gene>
<sequence length="682" mass="74998">MGRRKASSGKLLAVVAWPEAGQAKSSATLGELPKVPRYKVHAVCVGSSGPVRPKANSPSPPLPPNNQTAHSRSHHMPGLGFLKKKRTREGISDPSSSNPTSPVAPTNSKPFDSSRQPAGAAAITAAAASASASQAGPPSHGAAHAANPNPPSTTATSQQQAQAASEAPQQPQPQNQFLMNPAYGGAGTLQHQNLPTISNLMNTQQPDPAAANNNNGYPNSHYPANLIPQNLHAASESPGTDPERLRQQQQQAHPIPPAAAAAMQPQQQQHHQVPLYQQAQQMQQQHQGHHHQQVSISQPRTTKGKYTLTDFDILRTLGTGSFGRVHLVQSKHNQRFYAIKVLKKAQVVKMKQVEHTNDERRMLSDVKHPFLITLWGTFQDWKNLYMVMDFVEGGELFSLLRKSGRFPNPVAKFYAAEATLAIEYLHSKNIIYRDLKPENLLLDRHGHLKITDFGFAKRVPDKTWTLCGTPDYLAPEVVSNKGYNKWSLGILIYEMLCGYTPFWDSGSPMRIYENILKGKVKYPAYVNADAQNLLERLITADLTKRLGNLYGGPTDVKNHPWFSEVTWDRLARKDIDAPYTPPVKAGTGDASQFDRYAEDPDGYGHAGGADEYVTAQKNMSMQLLTTMLVTGTYLPSFKSTGESRRLLGTWTSYSRLERELSAYPSTAGQSAQRLRVGPCYKT</sequence>
<evidence type="ECO:0000256" key="9">
    <source>
        <dbReference type="PROSITE-ProRule" id="PRU10141"/>
    </source>
</evidence>
<proteinExistence type="predicted"/>
<reference evidence="13 14" key="1">
    <citation type="journal article" date="2011" name="Genome Biol.">
        <title>Genome sequence of the insect pathogenic fungus Cordyceps militaris, a valued traditional Chinese medicine.</title>
        <authorList>
            <person name="Zheng P."/>
            <person name="Xia Y."/>
            <person name="Xiao G."/>
            <person name="Xiong C."/>
            <person name="Hu X."/>
            <person name="Zhang S."/>
            <person name="Zheng H."/>
            <person name="Huang Y."/>
            <person name="Zhou Y."/>
            <person name="Wang S."/>
            <person name="Zhao G.P."/>
            <person name="Liu X."/>
            <person name="St Leger R.J."/>
            <person name="Wang C."/>
        </authorList>
    </citation>
    <scope>NUCLEOTIDE SEQUENCE [LARGE SCALE GENOMIC DNA]</scope>
    <source>
        <strain evidence="13 14">CM01</strain>
    </source>
</reference>
<dbReference type="EC" id="2.7.11.11" evidence="1"/>
<evidence type="ECO:0000259" key="11">
    <source>
        <dbReference type="PROSITE" id="PS50011"/>
    </source>
</evidence>
<keyword evidence="14" id="KW-1185">Reference proteome</keyword>
<dbReference type="PANTHER" id="PTHR24353:SF153">
    <property type="entry name" value="CAMP-DEPENDENT PROTEIN KINASE CATALYTIC SUBUNIT 1"/>
    <property type="match status" value="1"/>
</dbReference>